<evidence type="ECO:0000313" key="2">
    <source>
        <dbReference type="Proteomes" id="UP000823775"/>
    </source>
</evidence>
<organism evidence="1 2">
    <name type="scientific">Datura stramonium</name>
    <name type="common">Jimsonweed</name>
    <name type="synonym">Common thornapple</name>
    <dbReference type="NCBI Taxonomy" id="4076"/>
    <lineage>
        <taxon>Eukaryota</taxon>
        <taxon>Viridiplantae</taxon>
        <taxon>Streptophyta</taxon>
        <taxon>Embryophyta</taxon>
        <taxon>Tracheophyta</taxon>
        <taxon>Spermatophyta</taxon>
        <taxon>Magnoliopsida</taxon>
        <taxon>eudicotyledons</taxon>
        <taxon>Gunneridae</taxon>
        <taxon>Pentapetalae</taxon>
        <taxon>asterids</taxon>
        <taxon>lamiids</taxon>
        <taxon>Solanales</taxon>
        <taxon>Solanaceae</taxon>
        <taxon>Solanoideae</taxon>
        <taxon>Datureae</taxon>
        <taxon>Datura</taxon>
    </lineage>
</organism>
<sequence>MTTTYIYIALNGKWNAKYKYVDHETKLYLVKDGINFREFRQQILDSTIEANIWFDTNEKKSKGMHITNDDELNTFIHSLKNNSRSKNFRFILDYITNE</sequence>
<accession>A0ABS8VIL0</accession>
<dbReference type="EMBL" id="JACEIK010005064">
    <property type="protein sequence ID" value="MCE0480641.1"/>
    <property type="molecule type" value="Genomic_DNA"/>
</dbReference>
<evidence type="ECO:0000313" key="1">
    <source>
        <dbReference type="EMBL" id="MCE0480641.1"/>
    </source>
</evidence>
<dbReference type="Proteomes" id="UP000823775">
    <property type="component" value="Unassembled WGS sequence"/>
</dbReference>
<reference evidence="1 2" key="1">
    <citation type="journal article" date="2021" name="BMC Genomics">
        <title>Datura genome reveals duplications of psychoactive alkaloid biosynthetic genes and high mutation rate following tissue culture.</title>
        <authorList>
            <person name="Rajewski A."/>
            <person name="Carter-House D."/>
            <person name="Stajich J."/>
            <person name="Litt A."/>
        </authorList>
    </citation>
    <scope>NUCLEOTIDE SEQUENCE [LARGE SCALE GENOMIC DNA]</scope>
    <source>
        <strain evidence="1">AR-01</strain>
    </source>
</reference>
<protein>
    <submittedName>
        <fullName evidence="1">Uncharacterized protein</fullName>
    </submittedName>
</protein>
<gene>
    <name evidence="1" type="ORF">HAX54_037667</name>
</gene>
<comment type="caution">
    <text evidence="1">The sequence shown here is derived from an EMBL/GenBank/DDBJ whole genome shotgun (WGS) entry which is preliminary data.</text>
</comment>
<name>A0ABS8VIL0_DATST</name>
<proteinExistence type="predicted"/>
<keyword evidence="2" id="KW-1185">Reference proteome</keyword>
<feature type="non-terminal residue" evidence="1">
    <location>
        <position position="98"/>
    </location>
</feature>